<evidence type="ECO:0008006" key="3">
    <source>
        <dbReference type="Google" id="ProtNLM"/>
    </source>
</evidence>
<accession>A0ABQ1GKA1</accession>
<sequence>MSSAQNLITKIATDEAFRKELDALPVSEKLGFLSENGFGDVTRDDIQHAIEPAVMSLSPNDLATGGLVAASDTVTTTTTTTTVFAGAAAAVAAA</sequence>
<reference evidence="2" key="1">
    <citation type="journal article" date="2019" name="Int. J. Syst. Evol. Microbiol.">
        <title>The Global Catalogue of Microorganisms (GCM) 10K type strain sequencing project: providing services to taxonomists for standard genome sequencing and annotation.</title>
        <authorList>
            <consortium name="The Broad Institute Genomics Platform"/>
            <consortium name="The Broad Institute Genome Sequencing Center for Infectious Disease"/>
            <person name="Wu L."/>
            <person name="Ma J."/>
        </authorList>
    </citation>
    <scope>NUCLEOTIDE SEQUENCE [LARGE SCALE GENOMIC DNA]</scope>
    <source>
        <strain evidence="2">CGMCC 1.10106</strain>
    </source>
</reference>
<keyword evidence="2" id="KW-1185">Reference proteome</keyword>
<proteinExistence type="predicted"/>
<evidence type="ECO:0000313" key="1">
    <source>
        <dbReference type="EMBL" id="GGA45236.1"/>
    </source>
</evidence>
<dbReference type="EMBL" id="BMDW01000007">
    <property type="protein sequence ID" value="GGA45236.1"/>
    <property type="molecule type" value="Genomic_DNA"/>
</dbReference>
<gene>
    <name evidence="1" type="ORF">GCM10011395_14290</name>
</gene>
<comment type="caution">
    <text evidence="1">The sequence shown here is derived from an EMBL/GenBank/DDBJ whole genome shotgun (WGS) entry which is preliminary data.</text>
</comment>
<organism evidence="1 2">
    <name type="scientific">Sphingomonas psychrolutea</name>
    <dbReference type="NCBI Taxonomy" id="1259676"/>
    <lineage>
        <taxon>Bacteria</taxon>
        <taxon>Pseudomonadati</taxon>
        <taxon>Pseudomonadota</taxon>
        <taxon>Alphaproteobacteria</taxon>
        <taxon>Sphingomonadales</taxon>
        <taxon>Sphingomonadaceae</taxon>
        <taxon>Sphingomonas</taxon>
    </lineage>
</organism>
<evidence type="ECO:0000313" key="2">
    <source>
        <dbReference type="Proteomes" id="UP000618591"/>
    </source>
</evidence>
<dbReference type="Proteomes" id="UP000618591">
    <property type="component" value="Unassembled WGS sequence"/>
</dbReference>
<protein>
    <recommendedName>
        <fullName evidence="3">Nif11-like leader peptide family natural product</fullName>
    </recommendedName>
</protein>
<dbReference type="RefSeq" id="WP_188446192.1">
    <property type="nucleotide sequence ID" value="NZ_BMDW01000007.1"/>
</dbReference>
<name>A0ABQ1GKA1_9SPHN</name>